<evidence type="ECO:0000256" key="3">
    <source>
        <dbReference type="ARBA" id="ARBA00022692"/>
    </source>
</evidence>
<dbReference type="PANTHER" id="PTHR13317">
    <property type="entry name" value="TRANSMEMBRANE ANTERIOR POSTERIOR TRANSFORMATION PROTEIN 1 HOMOLOG"/>
    <property type="match status" value="1"/>
</dbReference>
<feature type="region of interest" description="Disordered" evidence="8">
    <location>
        <begin position="1"/>
        <end position="51"/>
    </location>
</feature>
<keyword evidence="3 9" id="KW-0812">Transmembrane</keyword>
<dbReference type="EMBL" id="JAAVVJ010000094">
    <property type="protein sequence ID" value="KAF7199289.1"/>
    <property type="molecule type" value="Genomic_DNA"/>
</dbReference>
<evidence type="ECO:0000256" key="7">
    <source>
        <dbReference type="ARBA" id="ARBA00023188"/>
    </source>
</evidence>
<dbReference type="PANTHER" id="PTHR13317:SF4">
    <property type="entry name" value="TRANSMEMBRANE ANTERIOR POSTERIOR TRANSFORMATION PROTEIN 1 HOMOLOG"/>
    <property type="match status" value="1"/>
</dbReference>
<dbReference type="GO" id="GO:0045724">
    <property type="term" value="P:positive regulation of cilium assembly"/>
    <property type="evidence" value="ECO:0007669"/>
    <property type="project" value="TreeGrafter"/>
</dbReference>
<dbReference type="Pfam" id="PF05346">
    <property type="entry name" value="DUF747"/>
    <property type="match status" value="1"/>
</dbReference>
<feature type="transmembrane region" description="Helical" evidence="9">
    <location>
        <begin position="231"/>
        <end position="254"/>
    </location>
</feature>
<dbReference type="Proteomes" id="UP000822369">
    <property type="component" value="Unassembled WGS sequence"/>
</dbReference>
<reference evidence="10" key="1">
    <citation type="submission" date="2020-03" db="EMBL/GenBank/DDBJ databases">
        <title>Intra-Species Differences in Population Size shape Life History and Genome Evolution.</title>
        <authorList>
            <person name="Willemsen D."/>
            <person name="Cui R."/>
            <person name="Valenzano D.R."/>
        </authorList>
    </citation>
    <scope>NUCLEOTIDE SEQUENCE</scope>
    <source>
        <strain evidence="10">GRZ</strain>
        <tissue evidence="10">Whole</tissue>
    </source>
</reference>
<keyword evidence="4" id="KW-0892">Osteogenesis</keyword>
<accession>A0A9D2XBF6</accession>
<dbReference type="GO" id="GO:0036064">
    <property type="term" value="C:ciliary basal body"/>
    <property type="evidence" value="ECO:0007669"/>
    <property type="project" value="TreeGrafter"/>
</dbReference>
<evidence type="ECO:0000256" key="5">
    <source>
        <dbReference type="ARBA" id="ARBA00022989"/>
    </source>
</evidence>
<feature type="transmembrane region" description="Helical" evidence="9">
    <location>
        <begin position="107"/>
        <end position="136"/>
    </location>
</feature>
<dbReference type="GO" id="GO:0051216">
    <property type="term" value="P:cartilage development"/>
    <property type="evidence" value="ECO:0007669"/>
    <property type="project" value="UniProtKB-KW"/>
</dbReference>
<evidence type="ECO:0000256" key="9">
    <source>
        <dbReference type="SAM" id="Phobius"/>
    </source>
</evidence>
<dbReference type="GO" id="GO:0001503">
    <property type="term" value="P:ossification"/>
    <property type="evidence" value="ECO:0007669"/>
    <property type="project" value="UniProtKB-KW"/>
</dbReference>
<keyword evidence="5 9" id="KW-1133">Transmembrane helix</keyword>
<feature type="compositionally biased region" description="Polar residues" evidence="8">
    <location>
        <begin position="496"/>
        <end position="507"/>
    </location>
</feature>
<evidence type="ECO:0000313" key="10">
    <source>
        <dbReference type="EMBL" id="KAF7199289.1"/>
    </source>
</evidence>
<feature type="region of interest" description="Disordered" evidence="8">
    <location>
        <begin position="453"/>
        <end position="533"/>
    </location>
</feature>
<evidence type="ECO:0000256" key="2">
    <source>
        <dbReference type="ARBA" id="ARBA00008803"/>
    </source>
</evidence>
<evidence type="ECO:0000256" key="6">
    <source>
        <dbReference type="ARBA" id="ARBA00023136"/>
    </source>
</evidence>
<dbReference type="GO" id="GO:0005789">
    <property type="term" value="C:endoplasmic reticulum membrane"/>
    <property type="evidence" value="ECO:0007669"/>
    <property type="project" value="TreeGrafter"/>
</dbReference>
<gene>
    <name evidence="10" type="ORF">G4P62_006710</name>
</gene>
<sequence>MADSLSTGLGEEKEQEKGGNEKERNAVRIERNKDKDGVTETLGFNDKNGATRGQKRNLSDLSLGRFITTEITRGYFLEHNEAKYTERREKVYTCLRIPKELEKLMTFGFFLCLDTFLYVFTLLPLRVVLALLRLVAVPCCGLRGSRLLQPAQVCDVLKGFIMVLCYSMMSYVDYSMMYHLIRGQSVIKLYIIYNMLEVADRLFSSFGQDILDALYWTATEPKEKKRAHIGVIPHFLMAVLYVFLHAILIMVQATTLNVAFNSHNKSLLTIMMSNNFVEIKGSVFKKFEKNNLFQMSNSDIKERFTNYILLLIVCLRNMEQFSWNPDHLWVLFPDVVMVITSEVAVDVVKHAFITKFNDISADVYGEYRASLAFDLVSSRQKNAYTDYSDSVSRRMGFIPLPLALLLIKVVTSSVKIQGSLSFMMIMLKVLNSIVLLGTSCVFVKEANMEEKLFDPPPSVASSRANSRANRNKHAPTASNQEPTTDKAGFSPASGVLQPTNRLESTAPSIPKSDSDTFLTTPDEEDDEKIINTDTGLEGDELRHRTSKKDLLEIDRFTICGNRID</sequence>
<dbReference type="InterPro" id="IPR008010">
    <property type="entry name" value="Tatp1"/>
</dbReference>
<dbReference type="OrthoDB" id="29023at2759"/>
<keyword evidence="7" id="KW-0891">Chondrogenesis</keyword>
<dbReference type="AlphaFoldDB" id="A0A9D2XBF6"/>
<evidence type="ECO:0000256" key="4">
    <source>
        <dbReference type="ARBA" id="ARBA00022855"/>
    </source>
</evidence>
<evidence type="ECO:0000256" key="8">
    <source>
        <dbReference type="SAM" id="MobiDB-lite"/>
    </source>
</evidence>
<evidence type="ECO:0000313" key="11">
    <source>
        <dbReference type="Proteomes" id="UP000822369"/>
    </source>
</evidence>
<protein>
    <submittedName>
        <fullName evidence="10">Transcript variant X2</fullName>
    </submittedName>
</protein>
<comment type="caution">
    <text evidence="10">The sequence shown here is derived from an EMBL/GenBank/DDBJ whole genome shotgun (WGS) entry which is preliminary data.</text>
</comment>
<name>A0A9D2XBF6_NOTFU</name>
<proteinExistence type="inferred from homology"/>
<feature type="compositionally biased region" description="Basic and acidic residues" evidence="8">
    <location>
        <begin position="10"/>
        <end position="38"/>
    </location>
</feature>
<comment type="subcellular location">
    <subcellularLocation>
        <location evidence="1">Membrane</location>
        <topology evidence="1">Multi-pass membrane protein</topology>
    </subcellularLocation>
</comment>
<evidence type="ECO:0000256" key="1">
    <source>
        <dbReference type="ARBA" id="ARBA00004141"/>
    </source>
</evidence>
<organism evidence="10 11">
    <name type="scientific">Nothobranchius furzeri</name>
    <name type="common">Turquoise killifish</name>
    <dbReference type="NCBI Taxonomy" id="105023"/>
    <lineage>
        <taxon>Eukaryota</taxon>
        <taxon>Metazoa</taxon>
        <taxon>Chordata</taxon>
        <taxon>Craniata</taxon>
        <taxon>Vertebrata</taxon>
        <taxon>Euteleostomi</taxon>
        <taxon>Actinopterygii</taxon>
        <taxon>Neopterygii</taxon>
        <taxon>Teleostei</taxon>
        <taxon>Neoteleostei</taxon>
        <taxon>Acanthomorphata</taxon>
        <taxon>Ovalentaria</taxon>
        <taxon>Atherinomorphae</taxon>
        <taxon>Cyprinodontiformes</taxon>
        <taxon>Nothobranchiidae</taxon>
        <taxon>Nothobranchius</taxon>
    </lineage>
</organism>
<keyword evidence="6 9" id="KW-0472">Membrane</keyword>
<comment type="similarity">
    <text evidence="2">Belongs to the TAPT1 family.</text>
</comment>